<dbReference type="PANTHER" id="PTHR33303">
    <property type="entry name" value="CYTOPLASMIC PROTEIN-RELATED"/>
    <property type="match status" value="1"/>
</dbReference>
<evidence type="ECO:0000313" key="3">
    <source>
        <dbReference type="Proteomes" id="UP001295463"/>
    </source>
</evidence>
<dbReference type="InterPro" id="IPR036291">
    <property type="entry name" value="NAD(P)-bd_dom_sf"/>
</dbReference>
<evidence type="ECO:0000313" key="2">
    <source>
        <dbReference type="EMBL" id="CAH2030199.1"/>
    </source>
</evidence>
<evidence type="ECO:0000259" key="1">
    <source>
        <dbReference type="SMART" id="SM00881"/>
    </source>
</evidence>
<dbReference type="PANTHER" id="PTHR33303:SF2">
    <property type="entry name" value="COA-BINDING DOMAIN-CONTAINING PROTEIN"/>
    <property type="match status" value="1"/>
</dbReference>
<dbReference type="EMBL" id="OW150024">
    <property type="protein sequence ID" value="CAH2030199.1"/>
    <property type="molecule type" value="Genomic_DNA"/>
</dbReference>
<dbReference type="SMART" id="SM00881">
    <property type="entry name" value="CoA_binding"/>
    <property type="match status" value="1"/>
</dbReference>
<proteinExistence type="predicted"/>
<keyword evidence="3" id="KW-1185">Reference proteome</keyword>
<feature type="domain" description="CoA-binding" evidence="1">
    <location>
        <begin position="17"/>
        <end position="109"/>
    </location>
</feature>
<reference evidence="2 3" key="1">
    <citation type="submission" date="2022-03" db="EMBL/GenBank/DDBJ databases">
        <authorList>
            <person name="Koch H."/>
        </authorList>
    </citation>
    <scope>NUCLEOTIDE SEQUENCE [LARGE SCALE GENOMIC DNA]</scope>
    <source>
        <strain evidence="2 3">G1</strain>
    </source>
</reference>
<sequence length="141" mass="15223">MHRRIRGETMTPEIDRFFQAEAFGVVGASEDRGKFGNKVLRCYLENRKTVIPVNPKAVSIEGIPCVASVAELPDTVKSISVITPPPVTEQVVEAAIARGITSVWMQPGAESPAAVERCRAAGVNVIADHSCILVVLGFRDH</sequence>
<dbReference type="Proteomes" id="UP001295463">
    <property type="component" value="Chromosome"/>
</dbReference>
<dbReference type="SUPFAM" id="SSF51735">
    <property type="entry name" value="NAD(P)-binding Rossmann-fold domains"/>
    <property type="match status" value="1"/>
</dbReference>
<dbReference type="Gene3D" id="3.40.50.720">
    <property type="entry name" value="NAD(P)-binding Rossmann-like Domain"/>
    <property type="match status" value="1"/>
</dbReference>
<accession>A0ABN8HGE9</accession>
<organism evidence="2 3">
    <name type="scientific">Trichlorobacter ammonificans</name>
    <dbReference type="NCBI Taxonomy" id="2916410"/>
    <lineage>
        <taxon>Bacteria</taxon>
        <taxon>Pseudomonadati</taxon>
        <taxon>Thermodesulfobacteriota</taxon>
        <taxon>Desulfuromonadia</taxon>
        <taxon>Geobacterales</taxon>
        <taxon>Geobacteraceae</taxon>
        <taxon>Trichlorobacter</taxon>
    </lineage>
</organism>
<protein>
    <submittedName>
        <fullName evidence="2">CoA-binding domain protein</fullName>
    </submittedName>
</protein>
<dbReference type="InterPro" id="IPR003781">
    <property type="entry name" value="CoA-bd"/>
</dbReference>
<dbReference type="Pfam" id="PF13380">
    <property type="entry name" value="CoA_binding_2"/>
    <property type="match status" value="1"/>
</dbReference>
<name>A0ABN8HGE9_9BACT</name>
<gene>
    <name evidence="2" type="ORF">GEAMG1_0377</name>
</gene>